<protein>
    <submittedName>
        <fullName evidence="1">Uncharacterized protein</fullName>
    </submittedName>
</protein>
<gene>
    <name evidence="1" type="ORF">WN55_05581</name>
</gene>
<dbReference type="AlphaFoldDB" id="A0A154PN17"/>
<accession>A0A154PN17</accession>
<organism evidence="1 2">
    <name type="scientific">Dufourea novaeangliae</name>
    <name type="common">Sweat bee</name>
    <dbReference type="NCBI Taxonomy" id="178035"/>
    <lineage>
        <taxon>Eukaryota</taxon>
        <taxon>Metazoa</taxon>
        <taxon>Ecdysozoa</taxon>
        <taxon>Arthropoda</taxon>
        <taxon>Hexapoda</taxon>
        <taxon>Insecta</taxon>
        <taxon>Pterygota</taxon>
        <taxon>Neoptera</taxon>
        <taxon>Endopterygota</taxon>
        <taxon>Hymenoptera</taxon>
        <taxon>Apocrita</taxon>
        <taxon>Aculeata</taxon>
        <taxon>Apoidea</taxon>
        <taxon>Anthophila</taxon>
        <taxon>Halictidae</taxon>
        <taxon>Rophitinae</taxon>
        <taxon>Dufourea</taxon>
    </lineage>
</organism>
<evidence type="ECO:0000313" key="2">
    <source>
        <dbReference type="Proteomes" id="UP000076502"/>
    </source>
</evidence>
<evidence type="ECO:0000313" key="1">
    <source>
        <dbReference type="EMBL" id="KZC13275.1"/>
    </source>
</evidence>
<keyword evidence="2" id="KW-1185">Reference proteome</keyword>
<dbReference type="EMBL" id="KQ434998">
    <property type="protein sequence ID" value="KZC13275.1"/>
    <property type="molecule type" value="Genomic_DNA"/>
</dbReference>
<proteinExistence type="predicted"/>
<name>A0A154PN17_DUFNO</name>
<reference evidence="1 2" key="1">
    <citation type="submission" date="2015-07" db="EMBL/GenBank/DDBJ databases">
        <title>The genome of Dufourea novaeangliae.</title>
        <authorList>
            <person name="Pan H."/>
            <person name="Kapheim K."/>
        </authorList>
    </citation>
    <scope>NUCLEOTIDE SEQUENCE [LARGE SCALE GENOMIC DNA]</scope>
    <source>
        <strain evidence="1">0120121106</strain>
        <tissue evidence="1">Whole body</tissue>
    </source>
</reference>
<dbReference type="Proteomes" id="UP000076502">
    <property type="component" value="Unassembled WGS sequence"/>
</dbReference>
<sequence length="77" mass="8958">MVFIKRPTIYVDTVIASEQTFVVTVFLLEQELCNILLFRPIGSLAQDIVFKVNRRLPQLWCLSDVIYQPFSVSVYMT</sequence>